<evidence type="ECO:0000313" key="4">
    <source>
        <dbReference type="RefSeq" id="XP_033360211.1"/>
    </source>
</evidence>
<dbReference type="Proteomes" id="UP000504631">
    <property type="component" value="Unplaced"/>
</dbReference>
<name>A0A6J3L6R3_9HYME</name>
<protein>
    <submittedName>
        <fullName evidence="4">Uncharacterized protein LOC117239050</fullName>
    </submittedName>
</protein>
<evidence type="ECO:0000256" key="2">
    <source>
        <dbReference type="SAM" id="SignalP"/>
    </source>
</evidence>
<proteinExistence type="predicted"/>
<feature type="chain" id="PRO_5026684537" evidence="2">
    <location>
        <begin position="24"/>
        <end position="135"/>
    </location>
</feature>
<accession>A0A6J3L6R3</accession>
<dbReference type="RefSeq" id="XP_033360211.1">
    <property type="nucleotide sequence ID" value="XM_033504320.1"/>
</dbReference>
<evidence type="ECO:0000313" key="3">
    <source>
        <dbReference type="Proteomes" id="UP000504631"/>
    </source>
</evidence>
<reference evidence="4" key="1">
    <citation type="submission" date="2025-08" db="UniProtKB">
        <authorList>
            <consortium name="RefSeq"/>
        </authorList>
    </citation>
    <scope>IDENTIFICATION</scope>
    <source>
        <tissue evidence="4">Muscle</tissue>
    </source>
</reference>
<evidence type="ECO:0000256" key="1">
    <source>
        <dbReference type="SAM" id="MobiDB-lite"/>
    </source>
</evidence>
<keyword evidence="3" id="KW-1185">Reference proteome</keyword>
<sequence>MRPTGVQFFIGISLLLLVPRSSATLTKLTTLDDVVPDKWRVVSSGQPPQIELRLFKSHTPEDKTWSSSMEYTISRSTDESENQDADEKATSAKPKTQLGSRHIIRGARFRCPTGQRRDHLGKCRDVFVIPVKNDV</sequence>
<dbReference type="GeneID" id="117239050"/>
<feature type="region of interest" description="Disordered" evidence="1">
    <location>
        <begin position="62"/>
        <end position="98"/>
    </location>
</feature>
<organism evidence="3 4">
    <name type="scientific">Bombus vosnesenskii</name>
    <dbReference type="NCBI Taxonomy" id="207650"/>
    <lineage>
        <taxon>Eukaryota</taxon>
        <taxon>Metazoa</taxon>
        <taxon>Ecdysozoa</taxon>
        <taxon>Arthropoda</taxon>
        <taxon>Hexapoda</taxon>
        <taxon>Insecta</taxon>
        <taxon>Pterygota</taxon>
        <taxon>Neoptera</taxon>
        <taxon>Endopterygota</taxon>
        <taxon>Hymenoptera</taxon>
        <taxon>Apocrita</taxon>
        <taxon>Aculeata</taxon>
        <taxon>Apoidea</taxon>
        <taxon>Anthophila</taxon>
        <taxon>Apidae</taxon>
        <taxon>Bombus</taxon>
        <taxon>Pyrobombus</taxon>
    </lineage>
</organism>
<dbReference type="KEGG" id="bvk:117239050"/>
<keyword evidence="2" id="KW-0732">Signal</keyword>
<feature type="signal peptide" evidence="2">
    <location>
        <begin position="1"/>
        <end position="23"/>
    </location>
</feature>
<feature type="compositionally biased region" description="Polar residues" evidence="1">
    <location>
        <begin position="65"/>
        <end position="75"/>
    </location>
</feature>
<gene>
    <name evidence="4" type="primary">LOC117239050</name>
</gene>
<dbReference type="AlphaFoldDB" id="A0A6J3L6R3"/>